<evidence type="ECO:0000256" key="2">
    <source>
        <dbReference type="ARBA" id="ARBA00022737"/>
    </source>
</evidence>
<dbReference type="GO" id="GO:0009395">
    <property type="term" value="P:phospholipid catabolic process"/>
    <property type="evidence" value="ECO:0007669"/>
    <property type="project" value="TreeGrafter"/>
</dbReference>
<dbReference type="GO" id="GO:0060627">
    <property type="term" value="P:regulation of vesicle-mediated transport"/>
    <property type="evidence" value="ECO:0007669"/>
    <property type="project" value="TreeGrafter"/>
</dbReference>
<name>A0A815IR54_9BILA</name>
<dbReference type="SUPFAM" id="SSF56024">
    <property type="entry name" value="Phospholipase D/nuclease"/>
    <property type="match status" value="1"/>
</dbReference>
<comment type="caution">
    <text evidence="5">The sequence shown here is derived from an EMBL/GenBank/DDBJ whole genome shotgun (WGS) entry which is preliminary data.</text>
</comment>
<organism evidence="5 8">
    <name type="scientific">Didymodactylos carnosus</name>
    <dbReference type="NCBI Taxonomy" id="1234261"/>
    <lineage>
        <taxon>Eukaryota</taxon>
        <taxon>Metazoa</taxon>
        <taxon>Spiralia</taxon>
        <taxon>Gnathifera</taxon>
        <taxon>Rotifera</taxon>
        <taxon>Eurotatoria</taxon>
        <taxon>Bdelloidea</taxon>
        <taxon>Philodinida</taxon>
        <taxon>Philodinidae</taxon>
        <taxon>Didymodactylos</taxon>
    </lineage>
</organism>
<gene>
    <name evidence="5" type="ORF">GPM918_LOCUS31776</name>
    <name evidence="4" type="ORF">OVA965_LOCUS24151</name>
    <name evidence="7" type="ORF">SRO942_LOCUS32429</name>
    <name evidence="6" type="ORF">TMI583_LOCUS24871</name>
</gene>
<sequence length="145" mass="17133">MDTTQQYHVGKDYSNAPAKVFEKVEKYDEDFIDRTRIPRMPWHDEGVVVLGESARDLARHFISRWNVHKALRKASVVVLCTKNRQLIVRLIAINGQFFGDFQFEKCRNNTKYPYILPKAYEDGQELYINDWNHYLDLNPIQVNAQ</sequence>
<dbReference type="GO" id="GO:0004630">
    <property type="term" value="F:phospholipase D activity"/>
    <property type="evidence" value="ECO:0007669"/>
    <property type="project" value="UniProtKB-EC"/>
</dbReference>
<dbReference type="AlphaFoldDB" id="A0A815IR54"/>
<dbReference type="EMBL" id="CAJOBA010035959">
    <property type="protein sequence ID" value="CAF4014150.1"/>
    <property type="molecule type" value="Genomic_DNA"/>
</dbReference>
<keyword evidence="3" id="KW-0443">Lipid metabolism</keyword>
<comment type="catalytic activity">
    <reaction evidence="1">
        <text>a 1,2-diacyl-sn-glycero-3-phosphocholine + H2O = a 1,2-diacyl-sn-glycero-3-phosphate + choline + H(+)</text>
        <dbReference type="Rhea" id="RHEA:14445"/>
        <dbReference type="ChEBI" id="CHEBI:15354"/>
        <dbReference type="ChEBI" id="CHEBI:15377"/>
        <dbReference type="ChEBI" id="CHEBI:15378"/>
        <dbReference type="ChEBI" id="CHEBI:57643"/>
        <dbReference type="ChEBI" id="CHEBI:58608"/>
        <dbReference type="EC" id="3.1.4.4"/>
    </reaction>
</comment>
<evidence type="ECO:0000313" key="4">
    <source>
        <dbReference type="EMBL" id="CAF1204557.1"/>
    </source>
</evidence>
<dbReference type="PANTHER" id="PTHR18896">
    <property type="entry name" value="PHOSPHOLIPASE D"/>
    <property type="match status" value="1"/>
</dbReference>
<dbReference type="EMBL" id="CAJNOK010014426">
    <property type="protein sequence ID" value="CAF1204557.1"/>
    <property type="molecule type" value="Genomic_DNA"/>
</dbReference>
<dbReference type="EMBL" id="CAJNOQ010015826">
    <property type="protein sequence ID" value="CAF1369344.1"/>
    <property type="molecule type" value="Genomic_DNA"/>
</dbReference>
<dbReference type="InterPro" id="IPR015679">
    <property type="entry name" value="PLipase_D_fam"/>
</dbReference>
<dbReference type="Gene3D" id="3.30.870.10">
    <property type="entry name" value="Endonuclease Chain A"/>
    <property type="match status" value="1"/>
</dbReference>
<keyword evidence="2" id="KW-0677">Repeat</keyword>
<dbReference type="Proteomes" id="UP000663829">
    <property type="component" value="Unassembled WGS sequence"/>
</dbReference>
<dbReference type="OrthoDB" id="9829014at2759"/>
<dbReference type="Proteomes" id="UP000681722">
    <property type="component" value="Unassembled WGS sequence"/>
</dbReference>
<dbReference type="EMBL" id="CAJOBC010074592">
    <property type="protein sequence ID" value="CAF4254237.1"/>
    <property type="molecule type" value="Genomic_DNA"/>
</dbReference>
<dbReference type="Proteomes" id="UP000682733">
    <property type="component" value="Unassembled WGS sequence"/>
</dbReference>
<evidence type="ECO:0000256" key="3">
    <source>
        <dbReference type="ARBA" id="ARBA00023098"/>
    </source>
</evidence>
<protein>
    <submittedName>
        <fullName evidence="5">Uncharacterized protein</fullName>
    </submittedName>
</protein>
<keyword evidence="8" id="KW-1185">Reference proteome</keyword>
<evidence type="ECO:0000313" key="6">
    <source>
        <dbReference type="EMBL" id="CAF4014150.1"/>
    </source>
</evidence>
<evidence type="ECO:0000313" key="5">
    <source>
        <dbReference type="EMBL" id="CAF1369344.1"/>
    </source>
</evidence>
<feature type="non-terminal residue" evidence="5">
    <location>
        <position position="1"/>
    </location>
</feature>
<accession>A0A815IR54</accession>
<evidence type="ECO:0000256" key="1">
    <source>
        <dbReference type="ARBA" id="ARBA00000798"/>
    </source>
</evidence>
<dbReference type="Proteomes" id="UP000677228">
    <property type="component" value="Unassembled WGS sequence"/>
</dbReference>
<dbReference type="PANTHER" id="PTHR18896:SF76">
    <property type="entry name" value="PHOSPHOLIPASE"/>
    <property type="match status" value="1"/>
</dbReference>
<reference evidence="5" key="1">
    <citation type="submission" date="2021-02" db="EMBL/GenBank/DDBJ databases">
        <authorList>
            <person name="Nowell W R."/>
        </authorList>
    </citation>
    <scope>NUCLEOTIDE SEQUENCE</scope>
</reference>
<proteinExistence type="predicted"/>
<evidence type="ECO:0000313" key="7">
    <source>
        <dbReference type="EMBL" id="CAF4254237.1"/>
    </source>
</evidence>
<evidence type="ECO:0000313" key="8">
    <source>
        <dbReference type="Proteomes" id="UP000663829"/>
    </source>
</evidence>